<feature type="transmembrane region" description="Helical" evidence="1">
    <location>
        <begin position="727"/>
        <end position="746"/>
    </location>
</feature>
<dbReference type="PANTHER" id="PTHR30572">
    <property type="entry name" value="MEMBRANE COMPONENT OF TRANSPORTER-RELATED"/>
    <property type="match status" value="1"/>
</dbReference>
<feature type="transmembrane region" description="Helical" evidence="1">
    <location>
        <begin position="431"/>
        <end position="452"/>
    </location>
</feature>
<evidence type="ECO:0000313" key="3">
    <source>
        <dbReference type="EMBL" id="MBE0344746.1"/>
    </source>
</evidence>
<reference evidence="3 4" key="1">
    <citation type="submission" date="2015-06" db="EMBL/GenBank/DDBJ databases">
        <title>Genome sequence of Pseudoalteromonas peptidolytica.</title>
        <authorList>
            <person name="Xie B.-B."/>
            <person name="Rong J.-C."/>
            <person name="Qin Q.-L."/>
            <person name="Zhang Y.-Z."/>
        </authorList>
    </citation>
    <scope>NUCLEOTIDE SEQUENCE [LARGE SCALE GENOMIC DNA]</scope>
    <source>
        <strain evidence="3 4">F12-50-A1</strain>
    </source>
</reference>
<dbReference type="Pfam" id="PF12704">
    <property type="entry name" value="MacB_PCD"/>
    <property type="match status" value="2"/>
</dbReference>
<evidence type="ECO:0000313" key="4">
    <source>
        <dbReference type="Proteomes" id="UP000660708"/>
    </source>
</evidence>
<feature type="transmembrane region" description="Helical" evidence="1">
    <location>
        <begin position="668"/>
        <end position="692"/>
    </location>
</feature>
<dbReference type="Proteomes" id="UP000660708">
    <property type="component" value="Unassembled WGS sequence"/>
</dbReference>
<feature type="transmembrane region" description="Helical" evidence="1">
    <location>
        <begin position="752"/>
        <end position="774"/>
    </location>
</feature>
<dbReference type="InterPro" id="IPR025857">
    <property type="entry name" value="MacB_PCD"/>
</dbReference>
<feature type="transmembrane region" description="Helical" evidence="1">
    <location>
        <begin position="12"/>
        <end position="38"/>
    </location>
</feature>
<proteinExistence type="predicted"/>
<sequence>MKLKNLSQLGVYHVGVITTLSCVFMVMLVAMAMLHSLYLSALPYPDSERIVKLEYPMFDEKGDESSEAFNYPSLMHLYEHKPESIEQLALVHYGEQLLTSHAHMPRVETAYVSPEWFNIFDMPLALGRAITEPATQSNPVAVLSFEAWQAHFNGDPNILNTTVKLDEQQFTIVGVVAQDFTEPNLKMLSHRTAVWLPWQYNLTSEEAKPYWWNRYPLNLMVGKLAPTTTHREVSLSLSNEMNTLWQSKVSESEYFAGWSIGVRAVPLKTIMLGKSPILLVGIFAASLGLLAIALLNICNLYLARLSQIQRKLAIQAVVGAKVKDIAWSQWLPLLKLCFGSVVIAIIVGYFLCELLQQQLLGLLPQAQLITLTWQSVAALCMVALLTSGLLLGGGMSAIRYQRLAKVLKQSGKGSAVVVSKRVQTLMAISQLSLSVMLIFFCLQVGLSALSHLQQSYAVDLENKYEMVLYAPDSMSASEYQQVMHQASEVLVNLPEVTAVSRSRSPIELGSGTWSLQEVTTLERVHPVGRVIDSQYFEFFSLELLEGRFFDSEEVRSGEQQLIINKTFAEQLGGQEQALGKFLSFNITDDSAAFEIIGIVADLVEPGKPLQPHVYNAVLGQNNILLQTTIPVNKAHFSALLAQVHPALKIFSFKSLAKQREQYLLTDTLVTYGALFLFSLVLLLVVVGLAGVYRYGQSLRSTYYATKMVVGAKFQDLRIEVLYTHVQHLGVAICIALAGVFLLSWYFQQPFSVVDFILASIGIVITSSVCLLTSLQRLLRMPLSVLIDQSTATKEV</sequence>
<accession>A0A8I0T1P2</accession>
<dbReference type="RefSeq" id="WP_147388980.1">
    <property type="nucleotide sequence ID" value="NZ_AQHF01000017.1"/>
</dbReference>
<dbReference type="GO" id="GO:0005886">
    <property type="term" value="C:plasma membrane"/>
    <property type="evidence" value="ECO:0007669"/>
    <property type="project" value="TreeGrafter"/>
</dbReference>
<feature type="transmembrane region" description="Helical" evidence="1">
    <location>
        <begin position="333"/>
        <end position="351"/>
    </location>
</feature>
<feature type="transmembrane region" description="Helical" evidence="1">
    <location>
        <begin position="371"/>
        <end position="392"/>
    </location>
</feature>
<feature type="domain" description="MacB-like periplasmic core" evidence="2">
    <location>
        <begin position="46"/>
        <end position="226"/>
    </location>
</feature>
<dbReference type="InterPro" id="IPR050250">
    <property type="entry name" value="Macrolide_Exporter_MacB"/>
</dbReference>
<dbReference type="GO" id="GO:0022857">
    <property type="term" value="F:transmembrane transporter activity"/>
    <property type="evidence" value="ECO:0007669"/>
    <property type="project" value="TreeGrafter"/>
</dbReference>
<gene>
    <name evidence="3" type="ORF">PPEP_a2397</name>
</gene>
<evidence type="ECO:0000256" key="1">
    <source>
        <dbReference type="SAM" id="Phobius"/>
    </source>
</evidence>
<feature type="domain" description="MacB-like periplasmic core" evidence="2">
    <location>
        <begin position="426"/>
        <end position="606"/>
    </location>
</feature>
<keyword evidence="1" id="KW-0812">Transmembrane</keyword>
<keyword evidence="1" id="KW-0472">Membrane</keyword>
<dbReference type="AlphaFoldDB" id="A0A8I0T1P2"/>
<organism evidence="3 4">
    <name type="scientific">Pseudoalteromonas peptidolytica F12-50-A1</name>
    <dbReference type="NCBI Taxonomy" id="1315280"/>
    <lineage>
        <taxon>Bacteria</taxon>
        <taxon>Pseudomonadati</taxon>
        <taxon>Pseudomonadota</taxon>
        <taxon>Gammaproteobacteria</taxon>
        <taxon>Alteromonadales</taxon>
        <taxon>Pseudoalteromonadaceae</taxon>
        <taxon>Pseudoalteromonas</taxon>
    </lineage>
</organism>
<protein>
    <recommendedName>
        <fullName evidence="2">MacB-like periplasmic core domain-containing protein</fullName>
    </recommendedName>
</protein>
<comment type="caution">
    <text evidence="3">The sequence shown here is derived from an EMBL/GenBank/DDBJ whole genome shotgun (WGS) entry which is preliminary data.</text>
</comment>
<dbReference type="PANTHER" id="PTHR30572:SF4">
    <property type="entry name" value="ABC TRANSPORTER PERMEASE YTRF"/>
    <property type="match status" value="1"/>
</dbReference>
<keyword evidence="1" id="KW-1133">Transmembrane helix</keyword>
<name>A0A8I0T1P2_9GAMM</name>
<keyword evidence="4" id="KW-1185">Reference proteome</keyword>
<evidence type="ECO:0000259" key="2">
    <source>
        <dbReference type="Pfam" id="PF12704"/>
    </source>
</evidence>
<feature type="transmembrane region" description="Helical" evidence="1">
    <location>
        <begin position="277"/>
        <end position="302"/>
    </location>
</feature>
<dbReference type="EMBL" id="AQHF01000017">
    <property type="protein sequence ID" value="MBE0344746.1"/>
    <property type="molecule type" value="Genomic_DNA"/>
</dbReference>
<dbReference type="PROSITE" id="PS51257">
    <property type="entry name" value="PROKAR_LIPOPROTEIN"/>
    <property type="match status" value="1"/>
</dbReference>